<dbReference type="PANTHER" id="PTHR30288">
    <property type="entry name" value="FLAGELLAR CAP/ASSEMBLY PROTEIN FLID"/>
    <property type="match status" value="1"/>
</dbReference>
<keyword evidence="8" id="KW-0282">Flagellum</keyword>
<evidence type="ECO:0000256" key="5">
    <source>
        <dbReference type="RuleBase" id="RU362066"/>
    </source>
</evidence>
<gene>
    <name evidence="8" type="ORF">EV385_2221</name>
</gene>
<comment type="caution">
    <text evidence="8">The sequence shown here is derived from an EMBL/GenBank/DDBJ whole genome shotgun (WGS) entry which is preliminary data.</text>
</comment>
<dbReference type="GO" id="GO:0005576">
    <property type="term" value="C:extracellular region"/>
    <property type="evidence" value="ECO:0007669"/>
    <property type="project" value="UniProtKB-SubCell"/>
</dbReference>
<dbReference type="OrthoDB" id="5241527at2"/>
<organism evidence="8 9">
    <name type="scientific">Krasilnikovia cinnamomea</name>
    <dbReference type="NCBI Taxonomy" id="349313"/>
    <lineage>
        <taxon>Bacteria</taxon>
        <taxon>Bacillati</taxon>
        <taxon>Actinomycetota</taxon>
        <taxon>Actinomycetes</taxon>
        <taxon>Micromonosporales</taxon>
        <taxon>Micromonosporaceae</taxon>
        <taxon>Krasilnikovia</taxon>
    </lineage>
</organism>
<comment type="similarity">
    <text evidence="1 5">Belongs to the FliD family.</text>
</comment>
<keyword evidence="3" id="KW-0175">Coiled coil</keyword>
<dbReference type="GO" id="GO:0009421">
    <property type="term" value="C:bacterial-type flagellum filament cap"/>
    <property type="evidence" value="ECO:0007669"/>
    <property type="project" value="InterPro"/>
</dbReference>
<name>A0A4Q7ZJW3_9ACTN</name>
<dbReference type="InterPro" id="IPR010809">
    <property type="entry name" value="FliD_C"/>
</dbReference>
<evidence type="ECO:0000256" key="3">
    <source>
        <dbReference type="ARBA" id="ARBA00023054"/>
    </source>
</evidence>
<keyword evidence="8" id="KW-0966">Cell projection</keyword>
<dbReference type="Pfam" id="PF07195">
    <property type="entry name" value="FliD_C"/>
    <property type="match status" value="1"/>
</dbReference>
<dbReference type="Proteomes" id="UP000292564">
    <property type="component" value="Unassembled WGS sequence"/>
</dbReference>
<comment type="function">
    <text evidence="5">Required for morphogenesis and for the elongation of the flagellar filament by facilitating polymerization of the flagellin monomers at the tip of growing filament. Forms a capping structure, which prevents flagellin subunits (transported through the central channel of the flagellum) from leaking out without polymerization at the distal end.</text>
</comment>
<evidence type="ECO:0000313" key="8">
    <source>
        <dbReference type="EMBL" id="RZU50449.1"/>
    </source>
</evidence>
<evidence type="ECO:0000313" key="9">
    <source>
        <dbReference type="Proteomes" id="UP000292564"/>
    </source>
</evidence>
<keyword evidence="8" id="KW-0969">Cilium</keyword>
<evidence type="ECO:0000256" key="1">
    <source>
        <dbReference type="ARBA" id="ARBA00009764"/>
    </source>
</evidence>
<evidence type="ECO:0000259" key="6">
    <source>
        <dbReference type="Pfam" id="PF02465"/>
    </source>
</evidence>
<dbReference type="GO" id="GO:0007155">
    <property type="term" value="P:cell adhesion"/>
    <property type="evidence" value="ECO:0007669"/>
    <property type="project" value="InterPro"/>
</dbReference>
<keyword evidence="4 5" id="KW-0975">Bacterial flagellum</keyword>
<dbReference type="PANTHER" id="PTHR30288:SF0">
    <property type="entry name" value="FLAGELLAR HOOK-ASSOCIATED PROTEIN 2"/>
    <property type="match status" value="1"/>
</dbReference>
<dbReference type="InterPro" id="IPR040026">
    <property type="entry name" value="FliD"/>
</dbReference>
<evidence type="ECO:0000256" key="2">
    <source>
        <dbReference type="ARBA" id="ARBA00011255"/>
    </source>
</evidence>
<proteinExistence type="inferred from homology"/>
<sequence length="506" mass="52174">MAMTVDGLGSGLNTSDIINKLMQAEALPQTQLRNKVTTQNKAVSAYQAINTKMAALATAAKALGTADTWGAMKTSSSSDAAVVTAQAGASAGSLSFRVESVATTHVMTFSNMTVASPTDVVTDGNPLDIAIADPADPANVTKTLSPASGSLRDVAAAINAEPLAVYKASVVQIGSGQYTLQLTAKTSGASAAFDDSKLPTGLALGAATTTVLGSDAQIRIGEDTVDAFGNPLSSSYTISSSSNTFADVLPGVTITATRKQAAADAPVTVGITPDADAVAAKVQSLVDSLNAALTEINNQSKGKTDTTAAAPLAGDSTLRGLKQDLLSAVATGVTGVDPLQPGALSSFADIGISLTRDGTVKFDKTKFVAELAKDPEKTARYFDSYTETDSKTAANPGGLGTEGKFQPDYDVARGLGRKLETLSLLATEGVIRPGDPASKVKQGTLQGLIQHRNDTISDLNDQISSWDDRLALRRLNLERQFSAMETALNSLHQQSNWLASQISSLG</sequence>
<dbReference type="GO" id="GO:0009424">
    <property type="term" value="C:bacterial-type flagellum hook"/>
    <property type="evidence" value="ECO:0007669"/>
    <property type="project" value="UniProtKB-UniRule"/>
</dbReference>
<evidence type="ECO:0000256" key="4">
    <source>
        <dbReference type="ARBA" id="ARBA00023143"/>
    </source>
</evidence>
<accession>A0A4Q7ZJW3</accession>
<feature type="domain" description="Flagellar hook-associated protein 2 N-terminal" evidence="6">
    <location>
        <begin position="10"/>
        <end position="105"/>
    </location>
</feature>
<reference evidence="8 9" key="1">
    <citation type="submission" date="2019-02" db="EMBL/GenBank/DDBJ databases">
        <title>Sequencing the genomes of 1000 actinobacteria strains.</title>
        <authorList>
            <person name="Klenk H.-P."/>
        </authorList>
    </citation>
    <scope>NUCLEOTIDE SEQUENCE [LARGE SCALE GENOMIC DNA]</scope>
    <source>
        <strain evidence="8 9">DSM 45162</strain>
    </source>
</reference>
<feature type="domain" description="Flagellar hook-associated protein 2 C-terminal" evidence="7">
    <location>
        <begin position="237"/>
        <end position="492"/>
    </location>
</feature>
<evidence type="ECO:0000259" key="7">
    <source>
        <dbReference type="Pfam" id="PF07195"/>
    </source>
</evidence>
<protein>
    <recommendedName>
        <fullName evidence="5">Flagellar hook-associated protein 2</fullName>
        <shortName evidence="5">HAP2</shortName>
    </recommendedName>
    <alternativeName>
        <fullName evidence="5">Flagellar cap protein</fullName>
    </alternativeName>
</protein>
<dbReference type="AlphaFoldDB" id="A0A4Q7ZJW3"/>
<dbReference type="EMBL" id="SHKY01000001">
    <property type="protein sequence ID" value="RZU50449.1"/>
    <property type="molecule type" value="Genomic_DNA"/>
</dbReference>
<keyword evidence="9" id="KW-1185">Reference proteome</keyword>
<dbReference type="Pfam" id="PF02465">
    <property type="entry name" value="FliD_N"/>
    <property type="match status" value="1"/>
</dbReference>
<comment type="subcellular location">
    <subcellularLocation>
        <location evidence="5">Secreted</location>
    </subcellularLocation>
    <subcellularLocation>
        <location evidence="5">Bacterial flagellum</location>
    </subcellularLocation>
</comment>
<keyword evidence="5" id="KW-0964">Secreted</keyword>
<comment type="subunit">
    <text evidence="2 5">Homopentamer.</text>
</comment>
<dbReference type="InterPro" id="IPR003481">
    <property type="entry name" value="FliD_N"/>
</dbReference>
<dbReference type="GO" id="GO:0071973">
    <property type="term" value="P:bacterial-type flagellum-dependent cell motility"/>
    <property type="evidence" value="ECO:0007669"/>
    <property type="project" value="TreeGrafter"/>
</dbReference>